<name>A0A2M7S546_9BACT</name>
<gene>
    <name evidence="2" type="ORF">COY52_11675</name>
</gene>
<dbReference type="Proteomes" id="UP000229307">
    <property type="component" value="Unassembled WGS sequence"/>
</dbReference>
<dbReference type="EMBL" id="PFMR01000321">
    <property type="protein sequence ID" value="PIZ14657.1"/>
    <property type="molecule type" value="Genomic_DNA"/>
</dbReference>
<protein>
    <recommendedName>
        <fullName evidence="4">Metal-binding protein</fullName>
    </recommendedName>
</protein>
<evidence type="ECO:0000256" key="1">
    <source>
        <dbReference type="SAM" id="Coils"/>
    </source>
</evidence>
<dbReference type="AlphaFoldDB" id="A0A2M7S546"/>
<evidence type="ECO:0000313" key="2">
    <source>
        <dbReference type="EMBL" id="PIZ14657.1"/>
    </source>
</evidence>
<comment type="caution">
    <text evidence="2">The sequence shown here is derived from an EMBL/GenBank/DDBJ whole genome shotgun (WGS) entry which is preliminary data.</text>
</comment>
<feature type="coiled-coil region" evidence="1">
    <location>
        <begin position="1"/>
        <end position="35"/>
    </location>
</feature>
<dbReference type="Pfam" id="PF10050">
    <property type="entry name" value="DUF2284"/>
    <property type="match status" value="1"/>
</dbReference>
<organism evidence="2 3">
    <name type="scientific">Candidatus Desantisbacteria bacterium CG_4_10_14_0_8_um_filter_48_22</name>
    <dbReference type="NCBI Taxonomy" id="1974543"/>
    <lineage>
        <taxon>Bacteria</taxon>
        <taxon>Candidatus Desantisiibacteriota</taxon>
    </lineage>
</organism>
<keyword evidence="1" id="KW-0175">Coiled coil</keyword>
<proteinExistence type="predicted"/>
<reference evidence="3" key="1">
    <citation type="submission" date="2017-09" db="EMBL/GenBank/DDBJ databases">
        <title>Depth-based differentiation of microbial function through sediment-hosted aquifers and enrichment of novel symbionts in the deep terrestrial subsurface.</title>
        <authorList>
            <person name="Probst A.J."/>
            <person name="Ladd B."/>
            <person name="Jarett J.K."/>
            <person name="Geller-Mcgrath D.E."/>
            <person name="Sieber C.M.K."/>
            <person name="Emerson J.B."/>
            <person name="Anantharaman K."/>
            <person name="Thomas B.C."/>
            <person name="Malmstrom R."/>
            <person name="Stieglmeier M."/>
            <person name="Klingl A."/>
            <person name="Woyke T."/>
            <person name="Ryan C.M."/>
            <person name="Banfield J.F."/>
        </authorList>
    </citation>
    <scope>NUCLEOTIDE SEQUENCE [LARGE SCALE GENOMIC DNA]</scope>
</reference>
<sequence>MEKIKARKITLKVSKEQLKKDLEKYRKAAIDLGAKAAKVVPAYFVAFDDRVRLKCAVPRCHLYGESANCPPHVPPVSEMRRTLRKFKYAVLFKTEVEPKEDFVGDKQWLAGHMRHQGKIHEIGSSVESLAFSDGYYFATAFGAGGCKTALCGGQYCQSLDSGRCRFPLKSRPSMEGAGIDVFRTATKAGWDIYSVGARGVDPDSIKCAVSVGIVFIV</sequence>
<evidence type="ECO:0000313" key="3">
    <source>
        <dbReference type="Proteomes" id="UP000229307"/>
    </source>
</evidence>
<accession>A0A2M7S546</accession>
<dbReference type="InterPro" id="IPR019271">
    <property type="entry name" value="DUF2284_metal-binding"/>
</dbReference>
<evidence type="ECO:0008006" key="4">
    <source>
        <dbReference type="Google" id="ProtNLM"/>
    </source>
</evidence>